<dbReference type="PANTHER" id="PTHR47353">
    <property type="entry name" value="THIOREDOXIN-LIKE PROTEIN HCF164, CHLOROPLASTIC"/>
    <property type="match status" value="1"/>
</dbReference>
<dbReference type="AlphaFoldDB" id="A0A834YAJ9"/>
<dbReference type="Proteomes" id="UP000655225">
    <property type="component" value="Unassembled WGS sequence"/>
</dbReference>
<gene>
    <name evidence="3" type="ORF">HHK36_030853</name>
</gene>
<dbReference type="OrthoDB" id="2121326at2759"/>
<organism evidence="3 4">
    <name type="scientific">Tetracentron sinense</name>
    <name type="common">Spur-leaf</name>
    <dbReference type="NCBI Taxonomy" id="13715"/>
    <lineage>
        <taxon>Eukaryota</taxon>
        <taxon>Viridiplantae</taxon>
        <taxon>Streptophyta</taxon>
        <taxon>Embryophyta</taxon>
        <taxon>Tracheophyta</taxon>
        <taxon>Spermatophyta</taxon>
        <taxon>Magnoliopsida</taxon>
        <taxon>Trochodendrales</taxon>
        <taxon>Trochodendraceae</taxon>
        <taxon>Tetracentron</taxon>
    </lineage>
</organism>
<name>A0A834YAJ9_TETSI</name>
<dbReference type="EMBL" id="JABCRI010000024">
    <property type="protein sequence ID" value="KAF8377474.1"/>
    <property type="molecule type" value="Genomic_DNA"/>
</dbReference>
<dbReference type="Gene3D" id="3.40.30.10">
    <property type="entry name" value="Glutaredoxin"/>
    <property type="match status" value="1"/>
</dbReference>
<dbReference type="GO" id="GO:0009535">
    <property type="term" value="C:chloroplast thylakoid membrane"/>
    <property type="evidence" value="ECO:0007669"/>
    <property type="project" value="TreeGrafter"/>
</dbReference>
<dbReference type="GO" id="GO:0010190">
    <property type="term" value="P:cytochrome b6f complex assembly"/>
    <property type="evidence" value="ECO:0007669"/>
    <property type="project" value="TreeGrafter"/>
</dbReference>
<comment type="caution">
    <text evidence="3">The sequence shown here is derived from an EMBL/GenBank/DDBJ whole genome shotgun (WGS) entry which is preliminary data.</text>
</comment>
<dbReference type="InterPro" id="IPR036249">
    <property type="entry name" value="Thioredoxin-like_sf"/>
</dbReference>
<evidence type="ECO:0000256" key="1">
    <source>
        <dbReference type="SAM" id="MobiDB-lite"/>
    </source>
</evidence>
<dbReference type="SUPFAM" id="SSF52833">
    <property type="entry name" value="Thioredoxin-like"/>
    <property type="match status" value="1"/>
</dbReference>
<protein>
    <recommendedName>
        <fullName evidence="2">Thioredoxin domain-containing protein</fullName>
    </recommendedName>
</protein>
<feature type="compositionally biased region" description="Polar residues" evidence="1">
    <location>
        <begin position="26"/>
        <end position="53"/>
    </location>
</feature>
<dbReference type="InterPro" id="IPR044241">
    <property type="entry name" value="TxlA/HCF164"/>
</dbReference>
<feature type="domain" description="Thioredoxin" evidence="2">
    <location>
        <begin position="124"/>
        <end position="161"/>
    </location>
</feature>
<feature type="region of interest" description="Disordered" evidence="1">
    <location>
        <begin position="26"/>
        <end position="80"/>
    </location>
</feature>
<evidence type="ECO:0000259" key="2">
    <source>
        <dbReference type="Pfam" id="PF00085"/>
    </source>
</evidence>
<sequence>MMARVAFNPVGLHRFRPSFQPSQALQFSRTSLRSQNRTRSFRTPNPVDSSTTEELCVDSGSVEDNSSQATGSSQDPGFSEFPNKNINKQFAVASIFAALGLFLSARLEKFGVSLKDLSAAAVPYEAAISNGMPTVVEFYADWCEVCRELALDVNKVEQQYK</sequence>
<accession>A0A834YAJ9</accession>
<evidence type="ECO:0000313" key="4">
    <source>
        <dbReference type="Proteomes" id="UP000655225"/>
    </source>
</evidence>
<proteinExistence type="predicted"/>
<feature type="compositionally biased region" description="Polar residues" evidence="1">
    <location>
        <begin position="62"/>
        <end position="80"/>
    </location>
</feature>
<dbReference type="Pfam" id="PF00085">
    <property type="entry name" value="Thioredoxin"/>
    <property type="match status" value="1"/>
</dbReference>
<dbReference type="GO" id="GO:0016671">
    <property type="term" value="F:oxidoreductase activity, acting on a sulfur group of donors, disulfide as acceptor"/>
    <property type="evidence" value="ECO:0007669"/>
    <property type="project" value="TreeGrafter"/>
</dbReference>
<reference evidence="3 4" key="1">
    <citation type="submission" date="2020-04" db="EMBL/GenBank/DDBJ databases">
        <title>Plant Genome Project.</title>
        <authorList>
            <person name="Zhang R.-G."/>
        </authorList>
    </citation>
    <scope>NUCLEOTIDE SEQUENCE [LARGE SCALE GENOMIC DNA]</scope>
    <source>
        <strain evidence="3">YNK0</strain>
        <tissue evidence="3">Leaf</tissue>
    </source>
</reference>
<evidence type="ECO:0000313" key="3">
    <source>
        <dbReference type="EMBL" id="KAF8377474.1"/>
    </source>
</evidence>
<dbReference type="PANTHER" id="PTHR47353:SF1">
    <property type="entry name" value="THIOREDOXIN-LIKE PROTEIN HCF164, CHLOROPLASTIC"/>
    <property type="match status" value="1"/>
</dbReference>
<keyword evidence="4" id="KW-1185">Reference proteome</keyword>
<dbReference type="OMA" id="KDHCAHA"/>
<dbReference type="InterPro" id="IPR013766">
    <property type="entry name" value="Thioredoxin_domain"/>
</dbReference>